<keyword evidence="3 6" id="KW-0808">Transferase</keyword>
<keyword evidence="1 6" id="KW-1277">Toxin-antitoxin system</keyword>
<dbReference type="GO" id="GO:0016779">
    <property type="term" value="F:nucleotidyltransferase activity"/>
    <property type="evidence" value="ECO:0007669"/>
    <property type="project" value="UniProtKB-UniRule"/>
</dbReference>
<feature type="binding site" evidence="6">
    <location>
        <position position="21"/>
    </location>
    <ligand>
        <name>NAD(+)</name>
        <dbReference type="ChEBI" id="CHEBI:57540"/>
    </ligand>
</feature>
<evidence type="ECO:0000256" key="1">
    <source>
        <dbReference type="ARBA" id="ARBA00022649"/>
    </source>
</evidence>
<keyword evidence="5 6" id="KW-0238">DNA-binding</keyword>
<keyword evidence="2 6" id="KW-0328">Glycosyltransferase</keyword>
<evidence type="ECO:0000256" key="2">
    <source>
        <dbReference type="ARBA" id="ARBA00022676"/>
    </source>
</evidence>
<feature type="active site" description="Proton acceptor" evidence="6">
    <location>
        <position position="48"/>
    </location>
</feature>
<dbReference type="GO" id="GO:0016757">
    <property type="term" value="F:glycosyltransferase activity"/>
    <property type="evidence" value="ECO:0007669"/>
    <property type="project" value="UniProtKB-UniRule"/>
</dbReference>
<dbReference type="OrthoDB" id="9813972at2"/>
<dbReference type="RefSeq" id="WP_044181152.1">
    <property type="nucleotide sequence ID" value="NZ_CABKSF010000003.1"/>
</dbReference>
<dbReference type="PROSITE" id="PS52018">
    <property type="entry name" value="DART"/>
    <property type="match status" value="1"/>
</dbReference>
<dbReference type="GO" id="GO:0003677">
    <property type="term" value="F:DNA binding"/>
    <property type="evidence" value="ECO:0007669"/>
    <property type="project" value="UniProtKB-UniRule"/>
</dbReference>
<keyword evidence="4 6" id="KW-0548">Nucleotidyltransferase</keyword>
<evidence type="ECO:0000256" key="3">
    <source>
        <dbReference type="ARBA" id="ARBA00022679"/>
    </source>
</evidence>
<reference evidence="8" key="1">
    <citation type="submission" date="2019-11" db="EMBL/GenBank/DDBJ databases">
        <authorList>
            <person name="Feng L."/>
        </authorList>
    </citation>
    <scope>NUCLEOTIDE SEQUENCE</scope>
    <source>
        <strain evidence="8">EMassiliensisLFYP7</strain>
    </source>
</reference>
<gene>
    <name evidence="8" type="ORF">EMLFYP7_02609</name>
</gene>
<proteinExistence type="inferred from homology"/>
<dbReference type="EMBL" id="CACRTZ010000029">
    <property type="protein sequence ID" value="VYU50003.1"/>
    <property type="molecule type" value="Genomic_DNA"/>
</dbReference>
<dbReference type="Pfam" id="PF14487">
    <property type="entry name" value="DarT"/>
    <property type="match status" value="1"/>
</dbReference>
<evidence type="ECO:0000256" key="4">
    <source>
        <dbReference type="ARBA" id="ARBA00022695"/>
    </source>
</evidence>
<name>A0A6N3FE07_9ENTR</name>
<feature type="binding site" evidence="6">
    <location>
        <begin position="12"/>
        <end position="14"/>
    </location>
    <ligand>
        <name>NAD(+)</name>
        <dbReference type="ChEBI" id="CHEBI:57540"/>
    </ligand>
</feature>
<evidence type="ECO:0000259" key="7">
    <source>
        <dbReference type="PROSITE" id="PS52018"/>
    </source>
</evidence>
<evidence type="ECO:0000256" key="5">
    <source>
        <dbReference type="ARBA" id="ARBA00023125"/>
    </source>
</evidence>
<evidence type="ECO:0000313" key="8">
    <source>
        <dbReference type="EMBL" id="VYU50003.1"/>
    </source>
</evidence>
<dbReference type="InterPro" id="IPR029494">
    <property type="entry name" value="DarT"/>
</dbReference>
<accession>A0A6N3FE07</accession>
<organism evidence="8">
    <name type="scientific">Phytobacter massiliensis</name>
    <dbReference type="NCBI Taxonomy" id="1485952"/>
    <lineage>
        <taxon>Bacteria</taxon>
        <taxon>Pseudomonadati</taxon>
        <taxon>Pseudomonadota</taxon>
        <taxon>Gammaproteobacteria</taxon>
        <taxon>Enterobacterales</taxon>
        <taxon>Enterobacteriaceae</taxon>
        <taxon>Phytobacter</taxon>
    </lineage>
</organism>
<feature type="domain" description="DarT" evidence="7">
    <location>
        <begin position="8"/>
        <end position="189"/>
    </location>
</feature>
<protein>
    <recommendedName>
        <fullName evidence="7">DarT domain-containing protein</fullName>
    </recommendedName>
</protein>
<comment type="catalytic activity">
    <reaction evidence="6">
        <text>a thymidine in DNA + NAD(+) = an N-(ADP-alpha-D-ribosyl)-thymidine in DNA + nicotinamide + H(+)</text>
        <dbReference type="Rhea" id="RHEA:71651"/>
        <dbReference type="Rhea" id="RHEA-COMP:13556"/>
        <dbReference type="Rhea" id="RHEA-COMP:18051"/>
        <dbReference type="ChEBI" id="CHEBI:15378"/>
        <dbReference type="ChEBI" id="CHEBI:17154"/>
        <dbReference type="ChEBI" id="CHEBI:57540"/>
        <dbReference type="ChEBI" id="CHEBI:137386"/>
        <dbReference type="ChEBI" id="CHEBI:191199"/>
    </reaction>
</comment>
<feature type="active site" evidence="6">
    <location>
        <position position="142"/>
    </location>
</feature>
<evidence type="ECO:0000256" key="6">
    <source>
        <dbReference type="PROSITE-ProRule" id="PRU01362"/>
    </source>
</evidence>
<dbReference type="AlphaFoldDB" id="A0A6N3FE07"/>
<comment type="caution">
    <text evidence="6">Lacks conserved residue(s) required for the propagation of feature annotation.</text>
</comment>
<comment type="similarity">
    <text evidence="6">Belongs to the DarT ADP-ribosyltransferase family.</text>
</comment>
<feature type="binding site" evidence="6">
    <location>
        <position position="48"/>
    </location>
    <ligand>
        <name>NAD(+)</name>
        <dbReference type="ChEBI" id="CHEBI:57540"/>
    </ligand>
</feature>
<sequence>MADIRTQHFLYHLTDINNLNGIFSGGLKSRSLLHGFSDVADPKIIASRHDLKLEEYVPFHFFARNPFDGRVHLDNPDKKFVLIAVRRSHAQANNWRIIPRHPLSGVVTTLLDYETGMNAIDWITMNLREYDNDECRRICMAECLSPETVPARDFFSIYVPDAATENIVNTLKQRYGFTMHVNNNPHMFPGA</sequence>